<evidence type="ECO:0008006" key="3">
    <source>
        <dbReference type="Google" id="ProtNLM"/>
    </source>
</evidence>
<reference evidence="2" key="1">
    <citation type="submission" date="2017-06" db="EMBL/GenBank/DDBJ databases">
        <title>Genome analysis of Fimbriiglobus ruber SP5, the first member of the order Planctomycetales with confirmed chitinolytic capability.</title>
        <authorList>
            <person name="Ravin N.V."/>
            <person name="Rakitin A.L."/>
            <person name="Ivanova A.A."/>
            <person name="Beletsky A.V."/>
            <person name="Kulichevskaya I.S."/>
            <person name="Mardanov A.V."/>
            <person name="Dedysh S.N."/>
        </authorList>
    </citation>
    <scope>NUCLEOTIDE SEQUENCE [LARGE SCALE GENOMIC DNA]</scope>
    <source>
        <strain evidence="2">SP5</strain>
    </source>
</reference>
<dbReference type="RefSeq" id="WP_088254502.1">
    <property type="nucleotide sequence ID" value="NZ_NIDE01000004.1"/>
</dbReference>
<comment type="caution">
    <text evidence="1">The sequence shown here is derived from an EMBL/GenBank/DDBJ whole genome shotgun (WGS) entry which is preliminary data.</text>
</comment>
<sequence>MMSLLFMALSIAAPVPKDKPKFDDKKLEGVWKATTRDTTGRPRPLTPTLAPSYTLVIIGGEYAFRNHSGTIAVDPEKMIIDMKATNEQYKDMPCPGAFERTGDTLRIAMPHTPRVGAERPKELRANPQTATNVITFELDKTVTADQAVTKLKEMKEAGPRAANPFGNTPVRGGLPADVTTQQMLQKVLDKLDKIEKRLDDLEKKN</sequence>
<organism evidence="1 2">
    <name type="scientific">Fimbriiglobus ruber</name>
    <dbReference type="NCBI Taxonomy" id="1908690"/>
    <lineage>
        <taxon>Bacteria</taxon>
        <taxon>Pseudomonadati</taxon>
        <taxon>Planctomycetota</taxon>
        <taxon>Planctomycetia</taxon>
        <taxon>Gemmatales</taxon>
        <taxon>Gemmataceae</taxon>
        <taxon>Fimbriiglobus</taxon>
    </lineage>
</organism>
<accession>A0A225E5H6</accession>
<proteinExistence type="predicted"/>
<dbReference type="EMBL" id="NIDE01000004">
    <property type="protein sequence ID" value="OWK43677.1"/>
    <property type="molecule type" value="Genomic_DNA"/>
</dbReference>
<evidence type="ECO:0000313" key="1">
    <source>
        <dbReference type="EMBL" id="OWK43677.1"/>
    </source>
</evidence>
<dbReference type="Proteomes" id="UP000214646">
    <property type="component" value="Unassembled WGS sequence"/>
</dbReference>
<protein>
    <recommendedName>
        <fullName evidence="3">TIGR03067 domain-containing protein</fullName>
    </recommendedName>
</protein>
<dbReference type="AlphaFoldDB" id="A0A225E5H6"/>
<gene>
    <name evidence="1" type="ORF">FRUB_03276</name>
</gene>
<keyword evidence="2" id="KW-1185">Reference proteome</keyword>
<name>A0A225E5H6_9BACT</name>
<evidence type="ECO:0000313" key="2">
    <source>
        <dbReference type="Proteomes" id="UP000214646"/>
    </source>
</evidence>